<comment type="cofactor">
    <cofactor evidence="1 6 7">
        <name>pyridoxal 5'-phosphate</name>
        <dbReference type="ChEBI" id="CHEBI:597326"/>
    </cofactor>
</comment>
<keyword evidence="3" id="KW-0210">Decarboxylase</keyword>
<dbReference type="InterPro" id="IPR002129">
    <property type="entry name" value="PyrdxlP-dep_de-COase"/>
</dbReference>
<evidence type="ECO:0000256" key="3">
    <source>
        <dbReference type="ARBA" id="ARBA00022793"/>
    </source>
</evidence>
<dbReference type="SUPFAM" id="SSF53383">
    <property type="entry name" value="PLP-dependent transferases"/>
    <property type="match status" value="1"/>
</dbReference>
<dbReference type="GO" id="GO:0019752">
    <property type="term" value="P:carboxylic acid metabolic process"/>
    <property type="evidence" value="ECO:0007669"/>
    <property type="project" value="InterPro"/>
</dbReference>
<dbReference type="OrthoDB" id="3335676at2"/>
<keyword evidence="10" id="KW-1185">Reference proteome</keyword>
<evidence type="ECO:0000256" key="5">
    <source>
        <dbReference type="ARBA" id="ARBA00023239"/>
    </source>
</evidence>
<evidence type="ECO:0000256" key="1">
    <source>
        <dbReference type="ARBA" id="ARBA00001933"/>
    </source>
</evidence>
<organism evidence="9 10">
    <name type="scientific">Actinoplanes philippinensis</name>
    <dbReference type="NCBI Taxonomy" id="35752"/>
    <lineage>
        <taxon>Bacteria</taxon>
        <taxon>Bacillati</taxon>
        <taxon>Actinomycetota</taxon>
        <taxon>Actinomycetes</taxon>
        <taxon>Micromonosporales</taxon>
        <taxon>Micromonosporaceae</taxon>
        <taxon>Actinoplanes</taxon>
    </lineage>
</organism>
<protein>
    <submittedName>
        <fullName evidence="9">Histidine decarboxylase</fullName>
    </submittedName>
</protein>
<dbReference type="GO" id="GO:0004058">
    <property type="term" value="F:aromatic-L-amino-acid decarboxylase activity"/>
    <property type="evidence" value="ECO:0007669"/>
    <property type="project" value="UniProtKB-ARBA"/>
</dbReference>
<dbReference type="Pfam" id="PF00282">
    <property type="entry name" value="Pyridoxal_deC"/>
    <property type="match status" value="1"/>
</dbReference>
<feature type="modified residue" description="N6-(pyridoxal phosphate)lysine" evidence="6">
    <location>
        <position position="216"/>
    </location>
</feature>
<dbReference type="STRING" id="35752.SAMN05421541_11650"/>
<dbReference type="PANTHER" id="PTHR46101">
    <property type="match status" value="1"/>
</dbReference>
<dbReference type="AlphaFoldDB" id="A0A1I2KG72"/>
<accession>A0A1I2KG72</accession>
<keyword evidence="4 6" id="KW-0663">Pyridoxal phosphate</keyword>
<name>A0A1I2KG72_9ACTN</name>
<gene>
    <name evidence="9" type="ORF">SAMN05421541_11650</name>
</gene>
<comment type="similarity">
    <text evidence="2 7">Belongs to the group II decarboxylase family.</text>
</comment>
<dbReference type="PANTHER" id="PTHR46101:SF2">
    <property type="entry name" value="SERINE DECARBOXYLASE"/>
    <property type="match status" value="1"/>
</dbReference>
<dbReference type="GO" id="GO:0030170">
    <property type="term" value="F:pyridoxal phosphate binding"/>
    <property type="evidence" value="ECO:0007669"/>
    <property type="project" value="InterPro"/>
</dbReference>
<evidence type="ECO:0000256" key="7">
    <source>
        <dbReference type="RuleBase" id="RU000382"/>
    </source>
</evidence>
<evidence type="ECO:0000256" key="8">
    <source>
        <dbReference type="SAM" id="MobiDB-lite"/>
    </source>
</evidence>
<dbReference type="InterPro" id="IPR051151">
    <property type="entry name" value="Group_II_Decarboxylase"/>
</dbReference>
<dbReference type="Proteomes" id="UP000199645">
    <property type="component" value="Unassembled WGS sequence"/>
</dbReference>
<evidence type="ECO:0000256" key="4">
    <source>
        <dbReference type="ARBA" id="ARBA00022898"/>
    </source>
</evidence>
<sequence>MAGDRCYELAFPGATDITYRHLAGVVTGRLLNNVGDPFEHGHGRNHTKDVEVRVVRWLGELFEAGADVWGYVAGGASEGTLHAVDEAATAHPDVVVYASAAAHYSVAKAARLVRAPLVRVETDEHDRMRLGHLRDRLLAHPGRAAMIVATVGTTEREAVDDVAGIAGLCDELRIERRRLHVDAALAGIPRALLPDGGRPGFGFGSGATSLVISGHKFPSTLTPCAVVLYPRRPCGPDQQRISYIGSADTTISGSRSGHAPLLLAASLLGQGRAAHRRRAQRSRELAAYTYDSLRRIGWPARRLPDAFTVTLAQPRPLPRPWVLGGDERTGRIICMPGVEQAWIAELVADLDDQLRGRIRVPAPRLTSRTSGAGRDRGRGEARVEGAVLQAAVRAEAGRHEGVRDGGRRLADQHGALQAQSEGFDHAAGRGGRR</sequence>
<dbReference type="Gene3D" id="3.40.640.10">
    <property type="entry name" value="Type I PLP-dependent aspartate aminotransferase-like (Major domain)"/>
    <property type="match status" value="1"/>
</dbReference>
<proteinExistence type="inferred from homology"/>
<evidence type="ECO:0000313" key="9">
    <source>
        <dbReference type="EMBL" id="SFF64237.1"/>
    </source>
</evidence>
<dbReference type="InterPro" id="IPR015424">
    <property type="entry name" value="PyrdxlP-dep_Trfase"/>
</dbReference>
<feature type="compositionally biased region" description="Basic and acidic residues" evidence="8">
    <location>
        <begin position="396"/>
        <end position="411"/>
    </location>
</feature>
<evidence type="ECO:0000256" key="2">
    <source>
        <dbReference type="ARBA" id="ARBA00009533"/>
    </source>
</evidence>
<keyword evidence="5 7" id="KW-0456">Lyase</keyword>
<evidence type="ECO:0000256" key="6">
    <source>
        <dbReference type="PIRSR" id="PIRSR602129-50"/>
    </source>
</evidence>
<evidence type="ECO:0000313" key="10">
    <source>
        <dbReference type="Proteomes" id="UP000199645"/>
    </source>
</evidence>
<dbReference type="InterPro" id="IPR015421">
    <property type="entry name" value="PyrdxlP-dep_Trfase_major"/>
</dbReference>
<dbReference type="EMBL" id="FONV01000016">
    <property type="protein sequence ID" value="SFF64237.1"/>
    <property type="molecule type" value="Genomic_DNA"/>
</dbReference>
<feature type="region of interest" description="Disordered" evidence="8">
    <location>
        <begin position="396"/>
        <end position="433"/>
    </location>
</feature>
<reference evidence="9 10" key="1">
    <citation type="submission" date="2016-10" db="EMBL/GenBank/DDBJ databases">
        <authorList>
            <person name="de Groot N.N."/>
        </authorList>
    </citation>
    <scope>NUCLEOTIDE SEQUENCE [LARGE SCALE GENOMIC DNA]</scope>
    <source>
        <strain evidence="9 10">DSM 43019</strain>
    </source>
</reference>